<gene>
    <name evidence="3" type="ORF">NCTC11157_01886</name>
</gene>
<dbReference type="GeneID" id="91083052"/>
<proteinExistence type="predicted"/>
<name>A0A379E0N7_9BACT</name>
<dbReference type="OrthoDB" id="1493636at2"/>
<dbReference type="AlphaFoldDB" id="A0A379E0N7"/>
<dbReference type="EMBL" id="UGTL01000001">
    <property type="protein sequence ID" value="SUB86139.1"/>
    <property type="molecule type" value="Genomic_DNA"/>
</dbReference>
<reference evidence="3 4" key="1">
    <citation type="submission" date="2018-06" db="EMBL/GenBank/DDBJ databases">
        <authorList>
            <consortium name="Pathogen Informatics"/>
            <person name="Doyle S."/>
        </authorList>
    </citation>
    <scope>NUCLEOTIDE SEQUENCE [LARGE SCALE GENOMIC DNA]</scope>
    <source>
        <strain evidence="3 4">NCTC11157</strain>
    </source>
</reference>
<evidence type="ECO:0000259" key="2">
    <source>
        <dbReference type="Pfam" id="PF17293"/>
    </source>
</evidence>
<organism evidence="3 4">
    <name type="scientific">Prevotella disiens</name>
    <dbReference type="NCBI Taxonomy" id="28130"/>
    <lineage>
        <taxon>Bacteria</taxon>
        <taxon>Pseudomonadati</taxon>
        <taxon>Bacteroidota</taxon>
        <taxon>Bacteroidia</taxon>
        <taxon>Bacteroidales</taxon>
        <taxon>Prevotellaceae</taxon>
        <taxon>Prevotella</taxon>
    </lineage>
</organism>
<dbReference type="InterPro" id="IPR011010">
    <property type="entry name" value="DNA_brk_join_enz"/>
</dbReference>
<dbReference type="GO" id="GO:0003677">
    <property type="term" value="F:DNA binding"/>
    <property type="evidence" value="ECO:0007669"/>
    <property type="project" value="InterPro"/>
</dbReference>
<dbReference type="Gene3D" id="1.10.443.10">
    <property type="entry name" value="Intergrase catalytic core"/>
    <property type="match status" value="1"/>
</dbReference>
<accession>A0A379E0N7</accession>
<keyword evidence="1" id="KW-0233">DNA recombination</keyword>
<dbReference type="GO" id="GO:0015074">
    <property type="term" value="P:DNA integration"/>
    <property type="evidence" value="ECO:0007669"/>
    <property type="project" value="InterPro"/>
</dbReference>
<evidence type="ECO:0000256" key="1">
    <source>
        <dbReference type="ARBA" id="ARBA00023172"/>
    </source>
</evidence>
<dbReference type="SUPFAM" id="SSF56349">
    <property type="entry name" value="DNA breaking-rejoining enzymes"/>
    <property type="match status" value="1"/>
</dbReference>
<dbReference type="RefSeq" id="WP_021668632.1">
    <property type="nucleotide sequence ID" value="NZ_UGTL01000001.1"/>
</dbReference>
<dbReference type="InterPro" id="IPR035386">
    <property type="entry name" value="Arm-DNA-bind_5"/>
</dbReference>
<dbReference type="InterPro" id="IPR013762">
    <property type="entry name" value="Integrase-like_cat_sf"/>
</dbReference>
<sequence>MKVTVKLYKSKKLANGENPIVVELSHNKKRKIISTGESAKPSNWLNSGKIGSRDARSTIKNKNIKDVYNTLYNRCDECWNKLGLYDFSLICDITKPIIKEKEQSYIDDDDVKFTDFYQLIDYKAQTQKASSLKNYKQLKNYLKSIYGDELPMNSINQRWVDIFQNNLSENKSVQQQAKLAKYFKIVFNFGRENDLINNRKVIINKKMTVYKVQGKKALTPIALKTLFDHLTAVLFSHKPERDYILTYNMHNVCNGLMVYMLDFFFQGLAPVDLANLKMGDLEIKSRLKESMKNKQPNEIINKFKGLTKEEMKNKLKEMNNNDIKYIVLPNGLFRKKTSSEAQLVIPLKKELEEILKFYRYKKDGTLKDKDDFLINFLSKDKQRTPKQQLERISNCVSFLKKGMIKEFEKLDIANNIMDEFKEMSLYSMRHTYITVGLRNGINKEQLASMAGHSVDEQATYFDGYFDHQLLENNLKIYNSLVK</sequence>
<protein>
    <submittedName>
        <fullName evidence="3">Site-specific recombinase XerD</fullName>
    </submittedName>
</protein>
<dbReference type="Proteomes" id="UP000254072">
    <property type="component" value="Unassembled WGS sequence"/>
</dbReference>
<feature type="domain" description="Arm DNA-binding" evidence="2">
    <location>
        <begin position="5"/>
        <end position="70"/>
    </location>
</feature>
<evidence type="ECO:0000313" key="4">
    <source>
        <dbReference type="Proteomes" id="UP000254072"/>
    </source>
</evidence>
<dbReference type="Pfam" id="PF17293">
    <property type="entry name" value="Arm-DNA-bind_5"/>
    <property type="match status" value="1"/>
</dbReference>
<evidence type="ECO:0000313" key="3">
    <source>
        <dbReference type="EMBL" id="SUB86139.1"/>
    </source>
</evidence>
<dbReference type="GO" id="GO:0006310">
    <property type="term" value="P:DNA recombination"/>
    <property type="evidence" value="ECO:0007669"/>
    <property type="project" value="UniProtKB-KW"/>
</dbReference>